<feature type="region of interest" description="Disordered" evidence="6">
    <location>
        <begin position="106"/>
        <end position="136"/>
    </location>
</feature>
<evidence type="ECO:0000313" key="9">
    <source>
        <dbReference type="EMBL" id="QDU35984.1"/>
    </source>
</evidence>
<dbReference type="GO" id="GO:0005524">
    <property type="term" value="F:ATP binding"/>
    <property type="evidence" value="ECO:0007669"/>
    <property type="project" value="UniProtKB-UniRule"/>
</dbReference>
<keyword evidence="1 9" id="KW-0808">Transferase</keyword>
<feature type="transmembrane region" description="Helical" evidence="7">
    <location>
        <begin position="957"/>
        <end position="976"/>
    </location>
</feature>
<sequence>MCDAPQLPPGPRGELEQALRHLEDGWAAGEQPTAEALLLRYGALRSHPPAIAELVYTEFRLRRRREPTVSPSEYLARFPQIADRLRERFAAQEEDSLLDAARAPTWTGDLSSSQPFAETAAHTPDDRAAQSSRMTESSITHGRFLPGARIADRYRIVSLLGRGGMGEVYRADDLKLNQTVALKFLPRNAAGDRIRLELFHNEVRLARQIAHANVCPVYDIGEVDGEQFLSMEFIDGEDLRSLLRRIGRLPQSKALEVAQQLCAGLSAAHERRVLHRDLKPANIMIDGQGRARITDFGLATAAETDRHTDGIAGTPQYMAPEQLLRGETSEQSDIYALGLVLYEVFTGRTVHSPSSIDELRSAHQTSRPVRLPPELAGEIDPTVGRVILQCLEHNPKDRPRSAGDIARQLPARDPLDAALAAGETPSPETVANAHHDGQLSLGIAMSLIVATVLGLASIAVMNDHFQLIRQVSSPLSPVVLAARARQLVAELGYEAAPRDRSYGYADSWEIANEQLHLGVAAGDASENVRARPSAMYFWYRESPQAIVSLTQSAIRLPGRVTLHDPPVVVPGMANVMLAPDGRLLGFLRIPIPTDDVDQPPAPDWLACVQAAGFELDELTETTPHLHVPVSADRRIAWTGTFPGLPEIPVHLEAAAWKGRLVFFQMVAPWSRPRTLFAEAMVPHKSAAEVGFTIMCVIAGIGCAILARYNLSTGRADLLSAFRLGLFLLLVQFGEWLLTADHSMAMDLELAAFLNFIGYAGFWSLLAPVFYLAIEPYIRRRWPRRIVAWNRALRGRFFDPLVARDILIGAALGTIYTCVDQFNHQLPVWVHDEVVPPVVLALNIDFLTSPLVPLLRCSATAVEESLAGFTLLFLLVLVIRSEKLSIAIIFSLFLVKAGMADYQLALVKAAPSAVMVLLVTLVAIRIGPLGLAATFFFYQVTLFAPITYDAQAWYAPTGWMVAAALIGVATFAMVNCIDRTAVYERLREASGHVEATRGSTVR</sequence>
<feature type="domain" description="Protein kinase" evidence="8">
    <location>
        <begin position="154"/>
        <end position="412"/>
    </location>
</feature>
<dbReference type="Proteomes" id="UP000320496">
    <property type="component" value="Chromosome"/>
</dbReference>
<dbReference type="InterPro" id="IPR011009">
    <property type="entry name" value="Kinase-like_dom_sf"/>
</dbReference>
<proteinExistence type="predicted"/>
<organism evidence="9 10">
    <name type="scientific">Maioricimonas rarisocia</name>
    <dbReference type="NCBI Taxonomy" id="2528026"/>
    <lineage>
        <taxon>Bacteria</taxon>
        <taxon>Pseudomonadati</taxon>
        <taxon>Planctomycetota</taxon>
        <taxon>Planctomycetia</taxon>
        <taxon>Planctomycetales</taxon>
        <taxon>Planctomycetaceae</taxon>
        <taxon>Maioricimonas</taxon>
    </lineage>
</organism>
<gene>
    <name evidence="9" type="primary">prkC_1</name>
    <name evidence="9" type="ORF">Mal4_02670</name>
</gene>
<dbReference type="PANTHER" id="PTHR43289:SF34">
    <property type="entry name" value="SERINE_THREONINE-PROTEIN KINASE YBDM-RELATED"/>
    <property type="match status" value="1"/>
</dbReference>
<keyword evidence="4 5" id="KW-0067">ATP-binding</keyword>
<keyword evidence="3 9" id="KW-0418">Kinase</keyword>
<dbReference type="PROSITE" id="PS00108">
    <property type="entry name" value="PROTEIN_KINASE_ST"/>
    <property type="match status" value="1"/>
</dbReference>
<protein>
    <submittedName>
        <fullName evidence="9">Serine/threonine-protein kinase PrkC</fullName>
        <ecNumber evidence="9">2.7.11.1</ecNumber>
    </submittedName>
</protein>
<reference evidence="9 10" key="1">
    <citation type="submission" date="2019-02" db="EMBL/GenBank/DDBJ databases">
        <title>Deep-cultivation of Planctomycetes and their phenomic and genomic characterization uncovers novel biology.</title>
        <authorList>
            <person name="Wiegand S."/>
            <person name="Jogler M."/>
            <person name="Boedeker C."/>
            <person name="Pinto D."/>
            <person name="Vollmers J."/>
            <person name="Rivas-Marin E."/>
            <person name="Kohn T."/>
            <person name="Peeters S.H."/>
            <person name="Heuer A."/>
            <person name="Rast P."/>
            <person name="Oberbeckmann S."/>
            <person name="Bunk B."/>
            <person name="Jeske O."/>
            <person name="Meyerdierks A."/>
            <person name="Storesund J.E."/>
            <person name="Kallscheuer N."/>
            <person name="Luecker S."/>
            <person name="Lage O.M."/>
            <person name="Pohl T."/>
            <person name="Merkel B.J."/>
            <person name="Hornburger P."/>
            <person name="Mueller R.-W."/>
            <person name="Bruemmer F."/>
            <person name="Labrenz M."/>
            <person name="Spormann A.M."/>
            <person name="Op den Camp H."/>
            <person name="Overmann J."/>
            <person name="Amann R."/>
            <person name="Jetten M.S.M."/>
            <person name="Mascher T."/>
            <person name="Medema M.H."/>
            <person name="Devos D.P."/>
            <person name="Kaster A.-K."/>
            <person name="Ovreas L."/>
            <person name="Rohde M."/>
            <person name="Galperin M.Y."/>
            <person name="Jogler C."/>
        </authorList>
    </citation>
    <scope>NUCLEOTIDE SEQUENCE [LARGE SCALE GENOMIC DNA]</scope>
    <source>
        <strain evidence="9 10">Mal4</strain>
    </source>
</reference>
<dbReference type="GO" id="GO:0004674">
    <property type="term" value="F:protein serine/threonine kinase activity"/>
    <property type="evidence" value="ECO:0007669"/>
    <property type="project" value="UniProtKB-EC"/>
</dbReference>
<keyword evidence="7" id="KW-0472">Membrane</keyword>
<feature type="transmembrane region" description="Helical" evidence="7">
    <location>
        <begin position="749"/>
        <end position="773"/>
    </location>
</feature>
<dbReference type="Pfam" id="PF00069">
    <property type="entry name" value="Pkinase"/>
    <property type="match status" value="1"/>
</dbReference>
<dbReference type="PANTHER" id="PTHR43289">
    <property type="entry name" value="MITOGEN-ACTIVATED PROTEIN KINASE KINASE KINASE 20-RELATED"/>
    <property type="match status" value="1"/>
</dbReference>
<dbReference type="EMBL" id="CP036275">
    <property type="protein sequence ID" value="QDU35984.1"/>
    <property type="molecule type" value="Genomic_DNA"/>
</dbReference>
<dbReference type="InterPro" id="IPR000719">
    <property type="entry name" value="Prot_kinase_dom"/>
</dbReference>
<dbReference type="SUPFAM" id="SSF56112">
    <property type="entry name" value="Protein kinase-like (PK-like)"/>
    <property type="match status" value="1"/>
</dbReference>
<dbReference type="Gene3D" id="1.10.510.10">
    <property type="entry name" value="Transferase(Phosphotransferase) domain 1"/>
    <property type="match status" value="1"/>
</dbReference>
<dbReference type="Gene3D" id="3.30.200.20">
    <property type="entry name" value="Phosphorylase Kinase, domain 1"/>
    <property type="match status" value="1"/>
</dbReference>
<dbReference type="KEGG" id="mri:Mal4_02670"/>
<dbReference type="AlphaFoldDB" id="A0A517Z0H2"/>
<evidence type="ECO:0000256" key="7">
    <source>
        <dbReference type="SAM" id="Phobius"/>
    </source>
</evidence>
<dbReference type="PROSITE" id="PS50011">
    <property type="entry name" value="PROTEIN_KINASE_DOM"/>
    <property type="match status" value="1"/>
</dbReference>
<dbReference type="InterPro" id="IPR008271">
    <property type="entry name" value="Ser/Thr_kinase_AS"/>
</dbReference>
<dbReference type="PROSITE" id="PS00107">
    <property type="entry name" value="PROTEIN_KINASE_ATP"/>
    <property type="match status" value="1"/>
</dbReference>
<feature type="binding site" evidence="5">
    <location>
        <position position="183"/>
    </location>
    <ligand>
        <name>ATP</name>
        <dbReference type="ChEBI" id="CHEBI:30616"/>
    </ligand>
</feature>
<keyword evidence="10" id="KW-1185">Reference proteome</keyword>
<accession>A0A517Z0H2</accession>
<dbReference type="RefSeq" id="WP_145366697.1">
    <property type="nucleotide sequence ID" value="NZ_CP036275.1"/>
</dbReference>
<keyword evidence="7" id="KW-1133">Transmembrane helix</keyword>
<dbReference type="EC" id="2.7.11.1" evidence="9"/>
<feature type="transmembrane region" description="Helical" evidence="7">
    <location>
        <begin position="720"/>
        <end position="737"/>
    </location>
</feature>
<evidence type="ECO:0000256" key="6">
    <source>
        <dbReference type="SAM" id="MobiDB-lite"/>
    </source>
</evidence>
<keyword evidence="7" id="KW-0812">Transmembrane</keyword>
<keyword evidence="2 5" id="KW-0547">Nucleotide-binding</keyword>
<evidence type="ECO:0000313" key="10">
    <source>
        <dbReference type="Proteomes" id="UP000320496"/>
    </source>
</evidence>
<feature type="region of interest" description="Disordered" evidence="6">
    <location>
        <begin position="353"/>
        <end position="375"/>
    </location>
</feature>
<evidence type="ECO:0000256" key="2">
    <source>
        <dbReference type="ARBA" id="ARBA00022741"/>
    </source>
</evidence>
<feature type="transmembrane region" description="Helical" evidence="7">
    <location>
        <begin position="915"/>
        <end position="937"/>
    </location>
</feature>
<dbReference type="CDD" id="cd14014">
    <property type="entry name" value="STKc_PknB_like"/>
    <property type="match status" value="1"/>
</dbReference>
<evidence type="ECO:0000256" key="5">
    <source>
        <dbReference type="PROSITE-ProRule" id="PRU10141"/>
    </source>
</evidence>
<evidence type="ECO:0000259" key="8">
    <source>
        <dbReference type="PROSITE" id="PS50011"/>
    </source>
</evidence>
<feature type="transmembrane region" description="Helical" evidence="7">
    <location>
        <begin position="870"/>
        <end position="894"/>
    </location>
</feature>
<dbReference type="SMART" id="SM00220">
    <property type="entry name" value="S_TKc"/>
    <property type="match status" value="1"/>
</dbReference>
<dbReference type="InterPro" id="IPR017441">
    <property type="entry name" value="Protein_kinase_ATP_BS"/>
</dbReference>
<evidence type="ECO:0000256" key="4">
    <source>
        <dbReference type="ARBA" id="ARBA00022840"/>
    </source>
</evidence>
<name>A0A517Z0H2_9PLAN</name>
<dbReference type="OrthoDB" id="259696at2"/>
<evidence type="ECO:0000256" key="3">
    <source>
        <dbReference type="ARBA" id="ARBA00022777"/>
    </source>
</evidence>
<evidence type="ECO:0000256" key="1">
    <source>
        <dbReference type="ARBA" id="ARBA00022679"/>
    </source>
</evidence>
<feature type="transmembrane region" description="Helical" evidence="7">
    <location>
        <begin position="689"/>
        <end position="708"/>
    </location>
</feature>